<protein>
    <recommendedName>
        <fullName evidence="2">GIY-YIG domain-containing protein</fullName>
    </recommendedName>
</protein>
<accession>A0A6C0HTT1</accession>
<dbReference type="AlphaFoldDB" id="A0A6C0HTT1"/>
<evidence type="ECO:0008006" key="2">
    <source>
        <dbReference type="Google" id="ProtNLM"/>
    </source>
</evidence>
<reference evidence="1" key="1">
    <citation type="journal article" date="2020" name="Nature">
        <title>Giant virus diversity and host interactions through global metagenomics.</title>
        <authorList>
            <person name="Schulz F."/>
            <person name="Roux S."/>
            <person name="Paez-Espino D."/>
            <person name="Jungbluth S."/>
            <person name="Walsh D.A."/>
            <person name="Denef V.J."/>
            <person name="McMahon K.D."/>
            <person name="Konstantinidis K.T."/>
            <person name="Eloe-Fadrosh E.A."/>
            <person name="Kyrpides N.C."/>
            <person name="Woyke T."/>
        </authorList>
    </citation>
    <scope>NUCLEOTIDE SEQUENCE</scope>
    <source>
        <strain evidence="1">GVMAG-M-3300023184-168</strain>
    </source>
</reference>
<proteinExistence type="predicted"/>
<organism evidence="1">
    <name type="scientific">viral metagenome</name>
    <dbReference type="NCBI Taxonomy" id="1070528"/>
    <lineage>
        <taxon>unclassified sequences</taxon>
        <taxon>metagenomes</taxon>
        <taxon>organismal metagenomes</taxon>
    </lineage>
</organism>
<dbReference type="EMBL" id="MN740013">
    <property type="protein sequence ID" value="QHT83884.1"/>
    <property type="molecule type" value="Genomic_DNA"/>
</dbReference>
<sequence length="49" mass="5791">MVNYSEGKIYRIQPKRGIIDGDVYIGHTCRPDLNERWNEHVKSYTPLNI</sequence>
<evidence type="ECO:0000313" key="1">
    <source>
        <dbReference type="EMBL" id="QHT83884.1"/>
    </source>
</evidence>
<name>A0A6C0HTT1_9ZZZZ</name>